<gene>
    <name evidence="1" type="ORF">Q4490_11665</name>
</gene>
<dbReference type="AlphaFoldDB" id="A0AAW7XLR3"/>
<sequence>MIDSPCVRRCCLDDKDICIGCLRSLSEIRSWSQADEPSKKRILANVERRKANTSLKLIP</sequence>
<dbReference type="Pfam" id="PF06945">
    <property type="entry name" value="DUF1289"/>
    <property type="match status" value="1"/>
</dbReference>
<dbReference type="PANTHER" id="PTHR35175:SF2">
    <property type="entry name" value="DUF1289 DOMAIN-CONTAINING PROTEIN"/>
    <property type="match status" value="1"/>
</dbReference>
<organism evidence="1 2">
    <name type="scientific">Neptunomonas phycophila</name>
    <dbReference type="NCBI Taxonomy" id="1572645"/>
    <lineage>
        <taxon>Bacteria</taxon>
        <taxon>Pseudomonadati</taxon>
        <taxon>Pseudomonadota</taxon>
        <taxon>Gammaproteobacteria</taxon>
        <taxon>Oceanospirillales</taxon>
        <taxon>Oceanospirillaceae</taxon>
        <taxon>Neptunomonas</taxon>
    </lineage>
</organism>
<proteinExistence type="predicted"/>
<name>A0AAW7XLR3_9GAMM</name>
<evidence type="ECO:0000313" key="2">
    <source>
        <dbReference type="Proteomes" id="UP001169862"/>
    </source>
</evidence>
<accession>A0AAW7XLR3</accession>
<dbReference type="RefSeq" id="WP_215150972.1">
    <property type="nucleotide sequence ID" value="NZ_CAXHZV010000007.1"/>
</dbReference>
<dbReference type="InterPro" id="IPR010710">
    <property type="entry name" value="DUF1289"/>
</dbReference>
<protein>
    <submittedName>
        <fullName evidence="1">DUF1289 domain-containing protein</fullName>
    </submittedName>
</protein>
<dbReference type="Proteomes" id="UP001169862">
    <property type="component" value="Unassembled WGS sequence"/>
</dbReference>
<comment type="caution">
    <text evidence="1">The sequence shown here is derived from an EMBL/GenBank/DDBJ whole genome shotgun (WGS) entry which is preliminary data.</text>
</comment>
<dbReference type="EMBL" id="JAUOPG010000007">
    <property type="protein sequence ID" value="MDO6454219.1"/>
    <property type="molecule type" value="Genomic_DNA"/>
</dbReference>
<dbReference type="PANTHER" id="PTHR35175">
    <property type="entry name" value="DUF1289 DOMAIN-CONTAINING PROTEIN"/>
    <property type="match status" value="1"/>
</dbReference>
<reference evidence="1" key="1">
    <citation type="submission" date="2023-07" db="EMBL/GenBank/DDBJ databases">
        <title>Genome content predicts the carbon catabolic preferences of heterotrophic bacteria.</title>
        <authorList>
            <person name="Gralka M."/>
        </authorList>
    </citation>
    <scope>NUCLEOTIDE SEQUENCE</scope>
    <source>
        <strain evidence="1">I2M16</strain>
    </source>
</reference>
<evidence type="ECO:0000313" key="1">
    <source>
        <dbReference type="EMBL" id="MDO6454219.1"/>
    </source>
</evidence>